<evidence type="ECO:0000313" key="2">
    <source>
        <dbReference type="EMBL" id="EHK22501.1"/>
    </source>
</evidence>
<evidence type="ECO:0000313" key="3">
    <source>
        <dbReference type="Proteomes" id="UP000007115"/>
    </source>
</evidence>
<gene>
    <name evidence="2" type="ORF">TRIVIDRAFT_60645</name>
</gene>
<name>G9MQX2_HYPVG</name>
<proteinExistence type="predicted"/>
<dbReference type="InterPro" id="IPR007138">
    <property type="entry name" value="ABM_dom"/>
</dbReference>
<comment type="caution">
    <text evidence="2">The sequence shown here is derived from an EMBL/GenBank/DDBJ whole genome shotgun (WGS) entry which is preliminary data.</text>
</comment>
<reference evidence="2 3" key="1">
    <citation type="journal article" date="2011" name="Genome Biol.">
        <title>Comparative genome sequence analysis underscores mycoparasitism as the ancestral life style of Trichoderma.</title>
        <authorList>
            <person name="Kubicek C.P."/>
            <person name="Herrera-Estrella A."/>
            <person name="Seidl-Seiboth V."/>
            <person name="Martinez D.A."/>
            <person name="Druzhinina I.S."/>
            <person name="Thon M."/>
            <person name="Zeilinger S."/>
            <person name="Casas-Flores S."/>
            <person name="Horwitz B.A."/>
            <person name="Mukherjee P.K."/>
            <person name="Mukherjee M."/>
            <person name="Kredics L."/>
            <person name="Alcaraz L.D."/>
            <person name="Aerts A."/>
            <person name="Antal Z."/>
            <person name="Atanasova L."/>
            <person name="Cervantes-Badillo M.G."/>
            <person name="Challacombe J."/>
            <person name="Chertkov O."/>
            <person name="McCluskey K."/>
            <person name="Coulpier F."/>
            <person name="Deshpande N."/>
            <person name="von Doehren H."/>
            <person name="Ebbole D.J."/>
            <person name="Esquivel-Naranjo E.U."/>
            <person name="Fekete E."/>
            <person name="Flipphi M."/>
            <person name="Glaser F."/>
            <person name="Gomez-Rodriguez E.Y."/>
            <person name="Gruber S."/>
            <person name="Han C."/>
            <person name="Henrissat B."/>
            <person name="Hermosa R."/>
            <person name="Hernandez-Onate M."/>
            <person name="Karaffa L."/>
            <person name="Kosti I."/>
            <person name="Le Crom S."/>
            <person name="Lindquist E."/>
            <person name="Lucas S."/>
            <person name="Luebeck M."/>
            <person name="Luebeck P.S."/>
            <person name="Margeot A."/>
            <person name="Metz B."/>
            <person name="Misra M."/>
            <person name="Nevalainen H."/>
            <person name="Omann M."/>
            <person name="Packer N."/>
            <person name="Perrone G."/>
            <person name="Uresti-Rivera E.E."/>
            <person name="Salamov A."/>
            <person name="Schmoll M."/>
            <person name="Seiboth B."/>
            <person name="Shapiro H."/>
            <person name="Sukno S."/>
            <person name="Tamayo-Ramos J.A."/>
            <person name="Tisch D."/>
            <person name="Wiest A."/>
            <person name="Wilkinson H.H."/>
            <person name="Zhang M."/>
            <person name="Coutinho P.M."/>
            <person name="Kenerley C.M."/>
            <person name="Monte E."/>
            <person name="Baker S.E."/>
            <person name="Grigoriev I.V."/>
        </authorList>
    </citation>
    <scope>NUCLEOTIDE SEQUENCE [LARGE SCALE GENOMIC DNA]</scope>
    <source>
        <strain evidence="3">Gv29-8 / FGSC 10586</strain>
    </source>
</reference>
<sequence>MANHEEHERWMREMQLRQIQFQQEARRTATPRFGPAVNGVLWRQILPVGDADNSLQTPILSIIDFPLKPGIDVRDESRPPRKLLDATLGYISSIPGFCGVEWGPRLDVEAGLVCFIYWDSIVAWHKFQHSLGFTPLIGLLSSSVSNRCAKFTGRISGDAGLEDAVGANSIVDVVSVTLCAQDVSSPERRSAFEERWKIFIALVKHGGSHDGLRHSHAVWLENNASMFADPTLAEAAAATISATFTSFLVWDESHYDSHCVEHLCDSLQTAQSFSHSNEPPSISRKTVQLINQAQQQAHNPQQQPAALLTNLESILQGDIPRQCNPDLFNLREHARQVLNSSISDARARKRLFPIPSGSFISQGELYEGNTSVIPEWRGIQVPLNGYHFVDIVWIQLKRRSVKTQGPRICNQLKNDMGALPGFVKAFWARDVEDETKFAVLTVWEDQHAQEAASHDYHRILDDFVASSANLASPLAHQALPMGRSSVDSPWLTHVQYLELTCFYIPPGAIERQLFRHAYGAFAQLVFPLSFPSTHATIQTNETPLGHWRQRMAVPSLQGGVPTACRVISDAGGWQPVEATDGTDSQVFTAVLTWMSPAARLEWYEELFGAARWSYELFGHSLDALKILAAGGVTTRFLALQGQ</sequence>
<dbReference type="OMA" id="GHGWKLF"/>
<dbReference type="RefSeq" id="XP_013956721.1">
    <property type="nucleotide sequence ID" value="XM_014101246.1"/>
</dbReference>
<dbReference type="EMBL" id="ABDF02000006">
    <property type="protein sequence ID" value="EHK22501.1"/>
    <property type="molecule type" value="Genomic_DNA"/>
</dbReference>
<dbReference type="GeneID" id="25796107"/>
<dbReference type="eggNOG" id="ENOG502SWX9">
    <property type="taxonomic scope" value="Eukaryota"/>
</dbReference>
<feature type="domain" description="ABM" evidence="1">
    <location>
        <begin position="415"/>
        <end position="452"/>
    </location>
</feature>
<dbReference type="OrthoDB" id="5153884at2759"/>
<dbReference type="HOGENOM" id="CLU_032318_0_0_1"/>
<dbReference type="SUPFAM" id="SSF54909">
    <property type="entry name" value="Dimeric alpha+beta barrel"/>
    <property type="match status" value="1"/>
</dbReference>
<organism evidence="2 3">
    <name type="scientific">Hypocrea virens (strain Gv29-8 / FGSC 10586)</name>
    <name type="common">Gliocladium virens</name>
    <name type="synonym">Trichoderma virens</name>
    <dbReference type="NCBI Taxonomy" id="413071"/>
    <lineage>
        <taxon>Eukaryota</taxon>
        <taxon>Fungi</taxon>
        <taxon>Dikarya</taxon>
        <taxon>Ascomycota</taxon>
        <taxon>Pezizomycotina</taxon>
        <taxon>Sordariomycetes</taxon>
        <taxon>Hypocreomycetidae</taxon>
        <taxon>Hypocreales</taxon>
        <taxon>Hypocreaceae</taxon>
        <taxon>Trichoderma</taxon>
    </lineage>
</organism>
<dbReference type="Proteomes" id="UP000007115">
    <property type="component" value="Unassembled WGS sequence"/>
</dbReference>
<dbReference type="VEuPathDB" id="FungiDB:TRIVIDRAFT_60645"/>
<evidence type="ECO:0000259" key="1">
    <source>
        <dbReference type="Pfam" id="PF03992"/>
    </source>
</evidence>
<protein>
    <recommendedName>
        <fullName evidence="1">ABM domain-containing protein</fullName>
    </recommendedName>
</protein>
<accession>G9MQX2</accession>
<keyword evidence="3" id="KW-1185">Reference proteome</keyword>
<dbReference type="Gene3D" id="3.30.70.100">
    <property type="match status" value="1"/>
</dbReference>
<dbReference type="InParanoid" id="G9MQX2"/>
<dbReference type="AlphaFoldDB" id="G9MQX2"/>
<dbReference type="Pfam" id="PF03992">
    <property type="entry name" value="ABM"/>
    <property type="match status" value="1"/>
</dbReference>
<dbReference type="InterPro" id="IPR011008">
    <property type="entry name" value="Dimeric_a/b-barrel"/>
</dbReference>